<sequence>MMDQATERLLPEPETVMNGQDSIAVTRRWPAERDGSGGRGNWVQKARESYFLQLTLAARLTSQAFMAEEGMRLWESPLEVCGIGADVDSVSYRLWVNGCLSFSDKISDGFYNIMGMDPYLWGACNESGDRCRLPSLSALRDIDPAESSMEVVLGAVIP</sequence>
<gene>
    <name evidence="2" type="primary">CTR1</name>
    <name evidence="2" type="ORF">QJS10_CPA02g00128</name>
</gene>
<evidence type="ECO:0000313" key="2">
    <source>
        <dbReference type="EMBL" id="KAK1323503.1"/>
    </source>
</evidence>
<comment type="caution">
    <text evidence="2">The sequence shown here is derived from an EMBL/GenBank/DDBJ whole genome shotgun (WGS) entry which is preliminary data.</text>
</comment>
<organism evidence="2 3">
    <name type="scientific">Acorus calamus</name>
    <name type="common">Sweet flag</name>
    <dbReference type="NCBI Taxonomy" id="4465"/>
    <lineage>
        <taxon>Eukaryota</taxon>
        <taxon>Viridiplantae</taxon>
        <taxon>Streptophyta</taxon>
        <taxon>Embryophyta</taxon>
        <taxon>Tracheophyta</taxon>
        <taxon>Spermatophyta</taxon>
        <taxon>Magnoliopsida</taxon>
        <taxon>Liliopsida</taxon>
        <taxon>Acoraceae</taxon>
        <taxon>Acorus</taxon>
    </lineage>
</organism>
<dbReference type="InterPro" id="IPR055164">
    <property type="entry name" value="EDR1/CTR1/ARMC3-like_pept-like"/>
</dbReference>
<dbReference type="Pfam" id="PF14381">
    <property type="entry name" value="EDR1_CTR1_ARMC3_pept"/>
    <property type="match status" value="1"/>
</dbReference>
<dbReference type="EMBL" id="JAUJYO010000002">
    <property type="protein sequence ID" value="KAK1323503.1"/>
    <property type="molecule type" value="Genomic_DNA"/>
</dbReference>
<name>A0AAV9FBR4_ACOCL</name>
<reference evidence="2" key="2">
    <citation type="submission" date="2023-06" db="EMBL/GenBank/DDBJ databases">
        <authorList>
            <person name="Ma L."/>
            <person name="Liu K.-W."/>
            <person name="Li Z."/>
            <person name="Hsiao Y.-Y."/>
            <person name="Qi Y."/>
            <person name="Fu T."/>
            <person name="Tang G."/>
            <person name="Zhang D."/>
            <person name="Sun W.-H."/>
            <person name="Liu D.-K."/>
            <person name="Li Y."/>
            <person name="Chen G.-Z."/>
            <person name="Liu X.-D."/>
            <person name="Liao X.-Y."/>
            <person name="Jiang Y.-T."/>
            <person name="Yu X."/>
            <person name="Hao Y."/>
            <person name="Huang J."/>
            <person name="Zhao X.-W."/>
            <person name="Ke S."/>
            <person name="Chen Y.-Y."/>
            <person name="Wu W.-L."/>
            <person name="Hsu J.-L."/>
            <person name="Lin Y.-F."/>
            <person name="Huang M.-D."/>
            <person name="Li C.-Y."/>
            <person name="Huang L."/>
            <person name="Wang Z.-W."/>
            <person name="Zhao X."/>
            <person name="Zhong W.-Y."/>
            <person name="Peng D.-H."/>
            <person name="Ahmad S."/>
            <person name="Lan S."/>
            <person name="Zhang J.-S."/>
            <person name="Tsai W.-C."/>
            <person name="Van De Peer Y."/>
            <person name="Liu Z.-J."/>
        </authorList>
    </citation>
    <scope>NUCLEOTIDE SEQUENCE</scope>
    <source>
        <strain evidence="2">CP</strain>
        <tissue evidence="2">Leaves</tissue>
    </source>
</reference>
<keyword evidence="3" id="KW-1185">Reference proteome</keyword>
<accession>A0AAV9FBR4</accession>
<keyword evidence="2" id="KW-0808">Transferase</keyword>
<protein>
    <submittedName>
        <fullName evidence="2">Serine/threonine-protein kinase CTR1</fullName>
    </submittedName>
</protein>
<proteinExistence type="predicted"/>
<dbReference type="GO" id="GO:0016301">
    <property type="term" value="F:kinase activity"/>
    <property type="evidence" value="ECO:0007669"/>
    <property type="project" value="UniProtKB-KW"/>
</dbReference>
<keyword evidence="2" id="KW-0418">Kinase</keyword>
<evidence type="ECO:0000313" key="3">
    <source>
        <dbReference type="Proteomes" id="UP001180020"/>
    </source>
</evidence>
<dbReference type="AlphaFoldDB" id="A0AAV9FBR4"/>
<evidence type="ECO:0000259" key="1">
    <source>
        <dbReference type="Pfam" id="PF14381"/>
    </source>
</evidence>
<dbReference type="Proteomes" id="UP001180020">
    <property type="component" value="Unassembled WGS sequence"/>
</dbReference>
<reference evidence="2" key="1">
    <citation type="journal article" date="2023" name="Nat. Commun.">
        <title>Diploid and tetraploid genomes of Acorus and the evolution of monocots.</title>
        <authorList>
            <person name="Ma L."/>
            <person name="Liu K.W."/>
            <person name="Li Z."/>
            <person name="Hsiao Y.Y."/>
            <person name="Qi Y."/>
            <person name="Fu T."/>
            <person name="Tang G.D."/>
            <person name="Zhang D."/>
            <person name="Sun W.H."/>
            <person name="Liu D.K."/>
            <person name="Li Y."/>
            <person name="Chen G.Z."/>
            <person name="Liu X.D."/>
            <person name="Liao X.Y."/>
            <person name="Jiang Y.T."/>
            <person name="Yu X."/>
            <person name="Hao Y."/>
            <person name="Huang J."/>
            <person name="Zhao X.W."/>
            <person name="Ke S."/>
            <person name="Chen Y.Y."/>
            <person name="Wu W.L."/>
            <person name="Hsu J.L."/>
            <person name="Lin Y.F."/>
            <person name="Huang M.D."/>
            <person name="Li C.Y."/>
            <person name="Huang L."/>
            <person name="Wang Z.W."/>
            <person name="Zhao X."/>
            <person name="Zhong W.Y."/>
            <person name="Peng D.H."/>
            <person name="Ahmad S."/>
            <person name="Lan S."/>
            <person name="Zhang J.S."/>
            <person name="Tsai W.C."/>
            <person name="Van de Peer Y."/>
            <person name="Liu Z.J."/>
        </authorList>
    </citation>
    <scope>NUCLEOTIDE SEQUENCE</scope>
    <source>
        <strain evidence="2">CP</strain>
    </source>
</reference>
<feature type="domain" description="EDR1/CTR1/ARMC3-like peptidase-like" evidence="1">
    <location>
        <begin position="88"/>
        <end position="153"/>
    </location>
</feature>